<dbReference type="InterPro" id="IPR014710">
    <property type="entry name" value="RmlC-like_jellyroll"/>
</dbReference>
<dbReference type="SUPFAM" id="SSF51206">
    <property type="entry name" value="cAMP-binding domain-like"/>
    <property type="match status" value="1"/>
</dbReference>
<sequence length="184" mass="20479">MQEALRDYFLESGARHHADARHVLLHAGDVAQRLYLIEQGCARLYLIDAQGRETSTQFFFEGEVVCSLESFLTGRPSALFLATIEPCRLRVVDGAAIKALAAADATLQADLQALMQQRLIHYVNLYASAIADSPTERYRALQATHHQRLDRIPLHILAAYLGVSAVHLSRIRRKLRESPPAPGP</sequence>
<dbReference type="Proteomes" id="UP000248856">
    <property type="component" value="Unassembled WGS sequence"/>
</dbReference>
<accession>A0A328YWN7</accession>
<dbReference type="Gene3D" id="2.60.120.10">
    <property type="entry name" value="Jelly Rolls"/>
    <property type="match status" value="1"/>
</dbReference>
<evidence type="ECO:0000313" key="3">
    <source>
        <dbReference type="Proteomes" id="UP000248856"/>
    </source>
</evidence>
<dbReference type="SMART" id="SM00100">
    <property type="entry name" value="cNMP"/>
    <property type="match status" value="1"/>
</dbReference>
<name>A0A328YWN7_9BURK</name>
<organism evidence="2 3">
    <name type="scientific">Paracidovorax anthurii</name>
    <dbReference type="NCBI Taxonomy" id="78229"/>
    <lineage>
        <taxon>Bacteria</taxon>
        <taxon>Pseudomonadati</taxon>
        <taxon>Pseudomonadota</taxon>
        <taxon>Betaproteobacteria</taxon>
        <taxon>Burkholderiales</taxon>
        <taxon>Comamonadaceae</taxon>
        <taxon>Paracidovorax</taxon>
    </lineage>
</organism>
<dbReference type="EMBL" id="QLTA01000036">
    <property type="protein sequence ID" value="RAR77553.1"/>
    <property type="molecule type" value="Genomic_DNA"/>
</dbReference>
<gene>
    <name evidence="2" type="ORF">AX018_103633</name>
</gene>
<dbReference type="InterPro" id="IPR018490">
    <property type="entry name" value="cNMP-bd_dom_sf"/>
</dbReference>
<evidence type="ECO:0000313" key="2">
    <source>
        <dbReference type="EMBL" id="RAR77553.1"/>
    </source>
</evidence>
<feature type="domain" description="Cyclic nucleotide-binding" evidence="1">
    <location>
        <begin position="1"/>
        <end position="100"/>
    </location>
</feature>
<dbReference type="CDD" id="cd00038">
    <property type="entry name" value="CAP_ED"/>
    <property type="match status" value="1"/>
</dbReference>
<dbReference type="InterPro" id="IPR000595">
    <property type="entry name" value="cNMP-bd_dom"/>
</dbReference>
<comment type="caution">
    <text evidence="2">The sequence shown here is derived from an EMBL/GenBank/DDBJ whole genome shotgun (WGS) entry which is preliminary data.</text>
</comment>
<dbReference type="PROSITE" id="PS50042">
    <property type="entry name" value="CNMP_BINDING_3"/>
    <property type="match status" value="1"/>
</dbReference>
<dbReference type="AlphaFoldDB" id="A0A328YWN7"/>
<dbReference type="OrthoDB" id="9798104at2"/>
<reference evidence="2 3" key="1">
    <citation type="submission" date="2018-06" db="EMBL/GenBank/DDBJ databases">
        <title>Genomic Encyclopedia of Archaeal and Bacterial Type Strains, Phase II (KMG-II): from individual species to whole genera.</title>
        <authorList>
            <person name="Goeker M."/>
        </authorList>
    </citation>
    <scope>NUCLEOTIDE SEQUENCE [LARGE SCALE GENOMIC DNA]</scope>
    <source>
        <strain evidence="2 3">CFPB 3232</strain>
    </source>
</reference>
<proteinExistence type="predicted"/>
<dbReference type="RefSeq" id="WP_111879335.1">
    <property type="nucleotide sequence ID" value="NZ_CBCSGC010000024.1"/>
</dbReference>
<evidence type="ECO:0000259" key="1">
    <source>
        <dbReference type="PROSITE" id="PS50042"/>
    </source>
</evidence>
<keyword evidence="3" id="KW-1185">Reference proteome</keyword>
<dbReference type="Pfam" id="PF00027">
    <property type="entry name" value="cNMP_binding"/>
    <property type="match status" value="1"/>
</dbReference>
<protein>
    <submittedName>
        <fullName evidence="2">CRP-like cAMP-binding protein</fullName>
    </submittedName>
</protein>